<evidence type="ECO:0000313" key="2">
    <source>
        <dbReference type="Proteomes" id="UP000324632"/>
    </source>
</evidence>
<protein>
    <submittedName>
        <fullName evidence="1">Uncharacterized protein</fullName>
    </submittedName>
</protein>
<comment type="caution">
    <text evidence="1">The sequence shown here is derived from an EMBL/GenBank/DDBJ whole genome shotgun (WGS) entry which is preliminary data.</text>
</comment>
<dbReference type="EMBL" id="SOYY01000025">
    <property type="protein sequence ID" value="KAA0702184.1"/>
    <property type="molecule type" value="Genomic_DNA"/>
</dbReference>
<gene>
    <name evidence="1" type="ORF">E1301_Tti011043</name>
</gene>
<dbReference type="Proteomes" id="UP000324632">
    <property type="component" value="Chromosome 25"/>
</dbReference>
<dbReference type="AlphaFoldDB" id="A0A5A9MWH2"/>
<sequence>MEACVILWMARADVGWVGLANTVNKVVTPDVTGMAVQNSVSAMGHPAIQQQDSVSVLLERLGSTVRKSVTSGHTVQVVLRNVSVHMEESVTSAQVTVPVLLPGWDPPVRKMEGSYEPEVTCLRLSPTDSPPEWNGSLLVPVLVCLSLSLLPAWTVPTALLKFSGPSPQVGEPGGDPHALTR</sequence>
<keyword evidence="2" id="KW-1185">Reference proteome</keyword>
<evidence type="ECO:0000313" key="1">
    <source>
        <dbReference type="EMBL" id="KAA0702184.1"/>
    </source>
</evidence>
<organism evidence="1 2">
    <name type="scientific">Triplophysa tibetana</name>
    <dbReference type="NCBI Taxonomy" id="1572043"/>
    <lineage>
        <taxon>Eukaryota</taxon>
        <taxon>Metazoa</taxon>
        <taxon>Chordata</taxon>
        <taxon>Craniata</taxon>
        <taxon>Vertebrata</taxon>
        <taxon>Euteleostomi</taxon>
        <taxon>Actinopterygii</taxon>
        <taxon>Neopterygii</taxon>
        <taxon>Teleostei</taxon>
        <taxon>Ostariophysi</taxon>
        <taxon>Cypriniformes</taxon>
        <taxon>Nemacheilidae</taxon>
        <taxon>Triplophysa</taxon>
    </lineage>
</organism>
<name>A0A5A9MWH2_9TELE</name>
<reference evidence="1 2" key="1">
    <citation type="journal article" date="2019" name="Mol. Ecol. Resour.">
        <title>Chromosome-level genome assembly of Triplophysa tibetana, a fish adapted to the harsh high-altitude environment of the Tibetan Plateau.</title>
        <authorList>
            <person name="Yang X."/>
            <person name="Liu H."/>
            <person name="Ma Z."/>
            <person name="Zou Y."/>
            <person name="Zou M."/>
            <person name="Mao Y."/>
            <person name="Li X."/>
            <person name="Wang H."/>
            <person name="Chen T."/>
            <person name="Wang W."/>
            <person name="Yang R."/>
        </authorList>
    </citation>
    <scope>NUCLEOTIDE SEQUENCE [LARGE SCALE GENOMIC DNA]</scope>
    <source>
        <strain evidence="1">TTIB1903HZAU</strain>
        <tissue evidence="1">Muscle</tissue>
    </source>
</reference>
<accession>A0A5A9MWH2</accession>
<proteinExistence type="predicted"/>